<dbReference type="EMBL" id="CP116805">
    <property type="protein sequence ID" value="WCL55499.1"/>
    <property type="molecule type" value="Genomic_DNA"/>
</dbReference>
<dbReference type="AlphaFoldDB" id="A0AAF0BLH7"/>
<dbReference type="NCBIfam" id="NF033668">
    <property type="entry name" value="rSAM_PA0069"/>
    <property type="match status" value="1"/>
</dbReference>
<evidence type="ECO:0000313" key="5">
    <source>
        <dbReference type="EMBL" id="WCL55499.1"/>
    </source>
</evidence>
<organism evidence="5 6">
    <name type="scientific">Gimibacter soli</name>
    <dbReference type="NCBI Taxonomy" id="3024400"/>
    <lineage>
        <taxon>Bacteria</taxon>
        <taxon>Pseudomonadati</taxon>
        <taxon>Pseudomonadota</taxon>
        <taxon>Alphaproteobacteria</taxon>
        <taxon>Kordiimonadales</taxon>
        <taxon>Temperatibacteraceae</taxon>
        <taxon>Gimibacter</taxon>
    </lineage>
</organism>
<dbReference type="Gene3D" id="3.80.30.30">
    <property type="match status" value="1"/>
</dbReference>
<dbReference type="PANTHER" id="PTHR43432">
    <property type="entry name" value="SLR0285 PROTEIN"/>
    <property type="match status" value="1"/>
</dbReference>
<dbReference type="Proteomes" id="UP001217500">
    <property type="component" value="Chromosome"/>
</dbReference>
<keyword evidence="6" id="KW-1185">Reference proteome</keyword>
<gene>
    <name evidence="5" type="ORF">PH603_06965</name>
</gene>
<dbReference type="GO" id="GO:0003824">
    <property type="term" value="F:catalytic activity"/>
    <property type="evidence" value="ECO:0007669"/>
    <property type="project" value="InterPro"/>
</dbReference>
<dbReference type="GO" id="GO:0046872">
    <property type="term" value="F:metal ion binding"/>
    <property type="evidence" value="ECO:0007669"/>
    <property type="project" value="UniProtKB-KW"/>
</dbReference>
<dbReference type="SUPFAM" id="SSF102114">
    <property type="entry name" value="Radical SAM enzymes"/>
    <property type="match status" value="1"/>
</dbReference>
<feature type="domain" description="Radical SAM core" evidence="4">
    <location>
        <begin position="74"/>
        <end position="311"/>
    </location>
</feature>
<dbReference type="SMART" id="SM00729">
    <property type="entry name" value="Elp3"/>
    <property type="match status" value="1"/>
</dbReference>
<dbReference type="InterPro" id="IPR058240">
    <property type="entry name" value="rSAM_sf"/>
</dbReference>
<protein>
    <submittedName>
        <fullName evidence="5">PA0069 family radical SAM protein</fullName>
    </submittedName>
</protein>
<keyword evidence="2" id="KW-0408">Iron</keyword>
<evidence type="ECO:0000256" key="3">
    <source>
        <dbReference type="ARBA" id="ARBA00023014"/>
    </source>
</evidence>
<dbReference type="Pfam" id="PF04055">
    <property type="entry name" value="Radical_SAM"/>
    <property type="match status" value="1"/>
</dbReference>
<dbReference type="PANTHER" id="PTHR43432:SF3">
    <property type="entry name" value="SLR0285 PROTEIN"/>
    <property type="match status" value="1"/>
</dbReference>
<evidence type="ECO:0000256" key="2">
    <source>
        <dbReference type="ARBA" id="ARBA00023004"/>
    </source>
</evidence>
<dbReference type="PROSITE" id="PS51918">
    <property type="entry name" value="RADICAL_SAM"/>
    <property type="match status" value="1"/>
</dbReference>
<dbReference type="SFLD" id="SFLDS00029">
    <property type="entry name" value="Radical_SAM"/>
    <property type="match status" value="1"/>
</dbReference>
<dbReference type="InterPro" id="IPR040086">
    <property type="entry name" value="MJ0683-like"/>
</dbReference>
<keyword evidence="1" id="KW-0479">Metal-binding</keyword>
<evidence type="ECO:0000313" key="6">
    <source>
        <dbReference type="Proteomes" id="UP001217500"/>
    </source>
</evidence>
<evidence type="ECO:0000259" key="4">
    <source>
        <dbReference type="PROSITE" id="PS51918"/>
    </source>
</evidence>
<dbReference type="InterPro" id="IPR007197">
    <property type="entry name" value="rSAM"/>
</dbReference>
<dbReference type="KEGG" id="gso:PH603_06965"/>
<dbReference type="GO" id="GO:0051536">
    <property type="term" value="F:iron-sulfur cluster binding"/>
    <property type="evidence" value="ECO:0007669"/>
    <property type="project" value="UniProtKB-KW"/>
</dbReference>
<proteinExistence type="predicted"/>
<evidence type="ECO:0000256" key="1">
    <source>
        <dbReference type="ARBA" id="ARBA00022723"/>
    </source>
</evidence>
<sequence length="372" mass="41224">MAISSDPTVRAEMLRGRGAVSNRSGRFERFAKSIADDGWGPVQGTLEALAELPRLRTEVTDEHPKHIITKNASPDIPFDRSINPYRGCEHGCVYCFARPTHTYHGLSAGLDFETKLFAKPDAADLLKTELAKKGYAPAPIAMGTNTDPYQPIERERGITRALLEVLDKASHPVTIVTKSRLVVRDIDILSRMAERNLVKVALSVTTVDPKLARTLEPRAATPQRRLDAIRLLTDAGVPTGVMMAPVIPAINDHEMERVLAAAAHAGAREAGYILVRLPLEVAGLFEEWLETNYPDRKDRVLSRLAAMRGGRLNDPRFGNRMKGEGLEAELLRQRFALMCKRFGYNKDRIRLDTGAFEPPLKPARGGQMDLFG</sequence>
<dbReference type="SFLD" id="SFLDG01084">
    <property type="entry name" value="Uncharacterised_Radical_SAM_Su"/>
    <property type="match status" value="1"/>
</dbReference>
<name>A0AAF0BLH7_9PROT</name>
<keyword evidence="3" id="KW-0411">Iron-sulfur</keyword>
<accession>A0AAF0BLH7</accession>
<dbReference type="InterPro" id="IPR006638">
    <property type="entry name" value="Elp3/MiaA/NifB-like_rSAM"/>
</dbReference>
<dbReference type="RefSeq" id="WP_289505320.1">
    <property type="nucleotide sequence ID" value="NZ_CP116805.1"/>
</dbReference>
<dbReference type="CDD" id="cd01335">
    <property type="entry name" value="Radical_SAM"/>
    <property type="match status" value="1"/>
</dbReference>
<reference evidence="5" key="1">
    <citation type="submission" date="2023-01" db="EMBL/GenBank/DDBJ databases">
        <title>The genome sequence of Kordiimonadaceae bacterium 6D33.</title>
        <authorList>
            <person name="Liu Y."/>
        </authorList>
    </citation>
    <scope>NUCLEOTIDE SEQUENCE</scope>
    <source>
        <strain evidence="5">6D33</strain>
    </source>
</reference>